<keyword evidence="1" id="KW-0472">Membrane</keyword>
<keyword evidence="3" id="KW-1185">Reference proteome</keyword>
<feature type="transmembrane region" description="Helical" evidence="1">
    <location>
        <begin position="40"/>
        <end position="59"/>
    </location>
</feature>
<dbReference type="EMBL" id="QDDR01000010">
    <property type="protein sequence ID" value="PVE46186.1"/>
    <property type="molecule type" value="Genomic_DNA"/>
</dbReference>
<name>A0A2T7UNE9_9RHOB</name>
<evidence type="ECO:0000256" key="1">
    <source>
        <dbReference type="SAM" id="Phobius"/>
    </source>
</evidence>
<keyword evidence="1" id="KW-0812">Transmembrane</keyword>
<reference evidence="2 3" key="1">
    <citation type="journal article" date="2011" name="Syst. Appl. Microbiol.">
        <title>Defluviimonas denitrificans gen. nov., sp. nov., and Pararhodobacter aggregans gen. nov., sp. nov., non-phototrophic Rhodobacteraceae from the biofilter of a marine aquaculture.</title>
        <authorList>
            <person name="Foesel B.U."/>
            <person name="Drake H.L."/>
            <person name="Schramm A."/>
        </authorList>
    </citation>
    <scope>NUCLEOTIDE SEQUENCE [LARGE SCALE GENOMIC DNA]</scope>
    <source>
        <strain evidence="2 3">D1-19</strain>
    </source>
</reference>
<organism evidence="2 3">
    <name type="scientific">Pararhodobacter aggregans</name>
    <dbReference type="NCBI Taxonomy" id="404875"/>
    <lineage>
        <taxon>Bacteria</taxon>
        <taxon>Pseudomonadati</taxon>
        <taxon>Pseudomonadota</taxon>
        <taxon>Alphaproteobacteria</taxon>
        <taxon>Rhodobacterales</taxon>
        <taxon>Paracoccaceae</taxon>
        <taxon>Pararhodobacter</taxon>
    </lineage>
</organism>
<dbReference type="RefSeq" id="WP_107755044.1">
    <property type="nucleotide sequence ID" value="NZ_QBKF01000020.1"/>
</dbReference>
<dbReference type="AlphaFoldDB" id="A0A2T7UNE9"/>
<keyword evidence="1" id="KW-1133">Transmembrane helix</keyword>
<feature type="transmembrane region" description="Helical" evidence="1">
    <location>
        <begin position="12"/>
        <end position="34"/>
    </location>
</feature>
<proteinExistence type="predicted"/>
<evidence type="ECO:0000313" key="3">
    <source>
        <dbReference type="Proteomes" id="UP000244810"/>
    </source>
</evidence>
<sequence>MSRFIRPAARAALRRWAETGAALAVTLAGLWWAFSGPGPVHWLGWVLAALGAGLTLGAVQRAQFTAAGLGSGLIEVIEGEVRYFGPRGGGVLALDLMVALSLSADAAYWLVEGKDGTVLVIPRAASGHEALFDAFAALPGFDMTRLLRMVAQGPAPRARLVWRHPDRRLLT</sequence>
<dbReference type="Proteomes" id="UP000244810">
    <property type="component" value="Unassembled WGS sequence"/>
</dbReference>
<dbReference type="OrthoDB" id="7851333at2"/>
<gene>
    <name evidence="2" type="ORF">DDE23_18545</name>
</gene>
<comment type="caution">
    <text evidence="2">The sequence shown here is derived from an EMBL/GenBank/DDBJ whole genome shotgun (WGS) entry which is preliminary data.</text>
</comment>
<evidence type="ECO:0000313" key="2">
    <source>
        <dbReference type="EMBL" id="PVE46186.1"/>
    </source>
</evidence>
<accession>A0A2T7UNE9</accession>
<protein>
    <submittedName>
        <fullName evidence="2">Uncharacterized protein</fullName>
    </submittedName>
</protein>